<dbReference type="Gramene" id="ONIVA02G35270.1">
    <property type="protein sequence ID" value="ONIVA02G35270.1"/>
    <property type="gene ID" value="ONIVA02G35270"/>
</dbReference>
<name>A0A0E0GD10_ORYNI</name>
<evidence type="ECO:0000313" key="3">
    <source>
        <dbReference type="Proteomes" id="UP000006591"/>
    </source>
</evidence>
<keyword evidence="3" id="KW-1185">Reference proteome</keyword>
<dbReference type="Gramene" id="ONIVA02G35270.2">
    <property type="protein sequence ID" value="ONIVA02G35270.2"/>
    <property type="gene ID" value="ONIVA02G35270"/>
</dbReference>
<organism evidence="2">
    <name type="scientific">Oryza nivara</name>
    <name type="common">Indian wild rice</name>
    <name type="synonym">Oryza sativa f. spontanea</name>
    <dbReference type="NCBI Taxonomy" id="4536"/>
    <lineage>
        <taxon>Eukaryota</taxon>
        <taxon>Viridiplantae</taxon>
        <taxon>Streptophyta</taxon>
        <taxon>Embryophyta</taxon>
        <taxon>Tracheophyta</taxon>
        <taxon>Spermatophyta</taxon>
        <taxon>Magnoliopsida</taxon>
        <taxon>Liliopsida</taxon>
        <taxon>Poales</taxon>
        <taxon>Poaceae</taxon>
        <taxon>BOP clade</taxon>
        <taxon>Oryzoideae</taxon>
        <taxon>Oryzeae</taxon>
        <taxon>Oryzinae</taxon>
        <taxon>Oryza</taxon>
    </lineage>
</organism>
<dbReference type="HOGENOM" id="CLU_2531320_0_0_1"/>
<proteinExistence type="predicted"/>
<accession>A0A0E0GD10</accession>
<reference evidence="2" key="1">
    <citation type="submission" date="2015-04" db="UniProtKB">
        <authorList>
            <consortium name="EnsemblPlants"/>
        </authorList>
    </citation>
    <scope>IDENTIFICATION</scope>
    <source>
        <strain evidence="2">SL10</strain>
    </source>
</reference>
<evidence type="ECO:0000313" key="2">
    <source>
        <dbReference type="EnsemblPlants" id="ONIVA02G35270.2"/>
    </source>
</evidence>
<dbReference type="Proteomes" id="UP000006591">
    <property type="component" value="Chromosome 2"/>
</dbReference>
<dbReference type="EnsemblPlants" id="ONIVA02G35270.1">
    <property type="protein sequence ID" value="ONIVA02G35270.1"/>
    <property type="gene ID" value="ONIVA02G35270"/>
</dbReference>
<sequence length="84" mass="9943">MCHAYSPNFFLASKYAMLSFTLHSCSHMFIDLTVVCVYVRLQLPPIRRPRHHSLLQRMREWPASRNSRRDRWASRRTGTTTTCS</sequence>
<evidence type="ECO:0000256" key="1">
    <source>
        <dbReference type="SAM" id="MobiDB-lite"/>
    </source>
</evidence>
<reference evidence="2" key="2">
    <citation type="submission" date="2018-04" db="EMBL/GenBank/DDBJ databases">
        <title>OnivRS2 (Oryza nivara Reference Sequence Version 2).</title>
        <authorList>
            <person name="Zhang J."/>
            <person name="Kudrna D."/>
            <person name="Lee S."/>
            <person name="Talag J."/>
            <person name="Rajasekar S."/>
            <person name="Welchert J."/>
            <person name="Hsing Y.-I."/>
            <person name="Wing R.A."/>
        </authorList>
    </citation>
    <scope>NUCLEOTIDE SEQUENCE [LARGE SCALE GENOMIC DNA]</scope>
    <source>
        <strain evidence="2">SL10</strain>
    </source>
</reference>
<protein>
    <submittedName>
        <fullName evidence="2">Uncharacterized protein</fullName>
    </submittedName>
</protein>
<dbReference type="AlphaFoldDB" id="A0A0E0GD10"/>
<dbReference type="EnsemblPlants" id="ONIVA02G35270.2">
    <property type="protein sequence ID" value="ONIVA02G35270.2"/>
    <property type="gene ID" value="ONIVA02G35270"/>
</dbReference>
<feature type="compositionally biased region" description="Basic and acidic residues" evidence="1">
    <location>
        <begin position="61"/>
        <end position="73"/>
    </location>
</feature>
<feature type="region of interest" description="Disordered" evidence="1">
    <location>
        <begin position="61"/>
        <end position="84"/>
    </location>
</feature>